<comment type="caution">
    <text evidence="1">The sequence shown here is derived from an EMBL/GenBank/DDBJ whole genome shotgun (WGS) entry which is preliminary data.</text>
</comment>
<sequence>MPPKTIVVAPKAIGPTAATPAAISAVTSTETSLRITQPPAKAKSPAVVDTVAGDAPLEVLPTVPIGWVEGAGDAIPSEGNLSHQSTLWAAGWSDR</sequence>
<accession>A0A1Q9D9T7</accession>
<name>A0A1Q9D9T7_SYMMI</name>
<evidence type="ECO:0000313" key="2">
    <source>
        <dbReference type="Proteomes" id="UP000186817"/>
    </source>
</evidence>
<dbReference type="EMBL" id="LSRX01000641">
    <property type="protein sequence ID" value="OLP91962.1"/>
    <property type="molecule type" value="Genomic_DNA"/>
</dbReference>
<reference evidence="1 2" key="1">
    <citation type="submission" date="2016-02" db="EMBL/GenBank/DDBJ databases">
        <title>Genome analysis of coral dinoflagellate symbionts highlights evolutionary adaptations to a symbiotic lifestyle.</title>
        <authorList>
            <person name="Aranda M."/>
            <person name="Li Y."/>
            <person name="Liew Y.J."/>
            <person name="Baumgarten S."/>
            <person name="Simakov O."/>
            <person name="Wilson M."/>
            <person name="Piel J."/>
            <person name="Ashoor H."/>
            <person name="Bougouffa S."/>
            <person name="Bajic V.B."/>
            <person name="Ryu T."/>
            <person name="Ravasi T."/>
            <person name="Bayer T."/>
            <person name="Micklem G."/>
            <person name="Kim H."/>
            <person name="Bhak J."/>
            <person name="Lajeunesse T.C."/>
            <person name="Voolstra C.R."/>
        </authorList>
    </citation>
    <scope>NUCLEOTIDE SEQUENCE [LARGE SCALE GENOMIC DNA]</scope>
    <source>
        <strain evidence="1 2">CCMP2467</strain>
    </source>
</reference>
<evidence type="ECO:0000313" key="1">
    <source>
        <dbReference type="EMBL" id="OLP91962.1"/>
    </source>
</evidence>
<dbReference type="AlphaFoldDB" id="A0A1Q9D9T7"/>
<organism evidence="1 2">
    <name type="scientific">Symbiodinium microadriaticum</name>
    <name type="common">Dinoflagellate</name>
    <name type="synonym">Zooxanthella microadriatica</name>
    <dbReference type="NCBI Taxonomy" id="2951"/>
    <lineage>
        <taxon>Eukaryota</taxon>
        <taxon>Sar</taxon>
        <taxon>Alveolata</taxon>
        <taxon>Dinophyceae</taxon>
        <taxon>Suessiales</taxon>
        <taxon>Symbiodiniaceae</taxon>
        <taxon>Symbiodinium</taxon>
    </lineage>
</organism>
<protein>
    <submittedName>
        <fullName evidence="1">Uncharacterized protein</fullName>
    </submittedName>
</protein>
<keyword evidence="2" id="KW-1185">Reference proteome</keyword>
<gene>
    <name evidence="1" type="ORF">AK812_SmicGene26273</name>
</gene>
<proteinExistence type="predicted"/>
<dbReference type="Proteomes" id="UP000186817">
    <property type="component" value="Unassembled WGS sequence"/>
</dbReference>